<evidence type="ECO:0000256" key="3">
    <source>
        <dbReference type="ARBA" id="ARBA00022679"/>
    </source>
</evidence>
<keyword evidence="3 6" id="KW-0808">Transferase</keyword>
<dbReference type="OrthoDB" id="442176at2759"/>
<sequence length="200" mass="21113">MDKTTVVFVLGAPGAGKGTQCSRIAERFGWTHLSTEDLLQAEIAAGSDIGQQADGIMQAGETVPTSLILDLPGSAMTGSGATLLLLDGFPHKLEQLAEFQEQCDSWHARQQYQAAPHQPHACSRASASLSPAKRVQPRWGTSARSSSGGQTEELGGGGLRQGEAQATADGRVLHQAQGPTQQRHRANLLQQQQPQIIGSA</sequence>
<organism evidence="8 9">
    <name type="scientific">Tetrabaena socialis</name>
    <dbReference type="NCBI Taxonomy" id="47790"/>
    <lineage>
        <taxon>Eukaryota</taxon>
        <taxon>Viridiplantae</taxon>
        <taxon>Chlorophyta</taxon>
        <taxon>core chlorophytes</taxon>
        <taxon>Chlorophyceae</taxon>
        <taxon>CS clade</taxon>
        <taxon>Chlamydomonadales</taxon>
        <taxon>Tetrabaenaceae</taxon>
        <taxon>Tetrabaena</taxon>
    </lineage>
</organism>
<dbReference type="Gene3D" id="3.40.50.300">
    <property type="entry name" value="P-loop containing nucleotide triphosphate hydrolases"/>
    <property type="match status" value="1"/>
</dbReference>
<dbReference type="GO" id="GO:0004017">
    <property type="term" value="F:AMP kinase activity"/>
    <property type="evidence" value="ECO:0007669"/>
    <property type="project" value="UniProtKB-EC"/>
</dbReference>
<dbReference type="AlphaFoldDB" id="A0A2J8A2X7"/>
<keyword evidence="9" id="KW-1185">Reference proteome</keyword>
<evidence type="ECO:0000313" key="9">
    <source>
        <dbReference type="Proteomes" id="UP000236333"/>
    </source>
</evidence>
<accession>A0A2J8A2X7</accession>
<evidence type="ECO:0000256" key="6">
    <source>
        <dbReference type="RuleBase" id="RU003330"/>
    </source>
</evidence>
<evidence type="ECO:0000256" key="1">
    <source>
        <dbReference type="ARBA" id="ARBA00007220"/>
    </source>
</evidence>
<dbReference type="Pfam" id="PF00406">
    <property type="entry name" value="ADK"/>
    <property type="match status" value="1"/>
</dbReference>
<evidence type="ECO:0000256" key="7">
    <source>
        <dbReference type="SAM" id="MobiDB-lite"/>
    </source>
</evidence>
<proteinExistence type="inferred from homology"/>
<dbReference type="GO" id="GO:0005524">
    <property type="term" value="F:ATP binding"/>
    <property type="evidence" value="ECO:0007669"/>
    <property type="project" value="InterPro"/>
</dbReference>
<dbReference type="CDD" id="cd01428">
    <property type="entry name" value="ADK"/>
    <property type="match status" value="1"/>
</dbReference>
<dbReference type="PANTHER" id="PTHR23359">
    <property type="entry name" value="NUCLEOTIDE KINASE"/>
    <property type="match status" value="1"/>
</dbReference>
<feature type="region of interest" description="Disordered" evidence="7">
    <location>
        <begin position="117"/>
        <end position="200"/>
    </location>
</feature>
<dbReference type="EC" id="2.7.4.3" evidence="2"/>
<dbReference type="PRINTS" id="PR00094">
    <property type="entry name" value="ADENYLTKNASE"/>
</dbReference>
<dbReference type="InterPro" id="IPR027417">
    <property type="entry name" value="P-loop_NTPase"/>
</dbReference>
<dbReference type="SUPFAM" id="SSF52540">
    <property type="entry name" value="P-loop containing nucleoside triphosphate hydrolases"/>
    <property type="match status" value="1"/>
</dbReference>
<protein>
    <recommendedName>
        <fullName evidence="2">adenylate kinase</fullName>
        <ecNumber evidence="2">2.7.4.3</ecNumber>
    </recommendedName>
</protein>
<dbReference type="Proteomes" id="UP000236333">
    <property type="component" value="Unassembled WGS sequence"/>
</dbReference>
<dbReference type="InterPro" id="IPR000850">
    <property type="entry name" value="Adenylat/UMP-CMP_kin"/>
</dbReference>
<evidence type="ECO:0000256" key="2">
    <source>
        <dbReference type="ARBA" id="ARBA00012955"/>
    </source>
</evidence>
<keyword evidence="4" id="KW-0547">Nucleotide-binding</keyword>
<reference evidence="8 9" key="1">
    <citation type="journal article" date="2017" name="Mol. Biol. Evol.">
        <title>The 4-celled Tetrabaena socialis nuclear genome reveals the essential components for genetic control of cell number at the origin of multicellularity in the volvocine lineage.</title>
        <authorList>
            <person name="Featherston J."/>
            <person name="Arakaki Y."/>
            <person name="Hanschen E.R."/>
            <person name="Ferris P.J."/>
            <person name="Michod R.E."/>
            <person name="Olson B.J.S.C."/>
            <person name="Nozaki H."/>
            <person name="Durand P.M."/>
        </authorList>
    </citation>
    <scope>NUCLEOTIDE SEQUENCE [LARGE SCALE GENOMIC DNA]</scope>
    <source>
        <strain evidence="8 9">NIES-571</strain>
    </source>
</reference>
<comment type="caution">
    <text evidence="8">The sequence shown here is derived from an EMBL/GenBank/DDBJ whole genome shotgun (WGS) entry which is preliminary data.</text>
</comment>
<evidence type="ECO:0000256" key="4">
    <source>
        <dbReference type="ARBA" id="ARBA00022741"/>
    </source>
</evidence>
<name>A0A2J8A2X7_9CHLO</name>
<keyword evidence="5 6" id="KW-0418">Kinase</keyword>
<feature type="compositionally biased region" description="Polar residues" evidence="7">
    <location>
        <begin position="188"/>
        <end position="200"/>
    </location>
</feature>
<comment type="similarity">
    <text evidence="1 6">Belongs to the adenylate kinase family.</text>
</comment>
<gene>
    <name evidence="8" type="ORF">TSOC_006724</name>
</gene>
<evidence type="ECO:0000256" key="5">
    <source>
        <dbReference type="ARBA" id="ARBA00022777"/>
    </source>
</evidence>
<evidence type="ECO:0000313" key="8">
    <source>
        <dbReference type="EMBL" id="PNH06871.1"/>
    </source>
</evidence>
<dbReference type="EMBL" id="PGGS01000210">
    <property type="protein sequence ID" value="PNH06871.1"/>
    <property type="molecule type" value="Genomic_DNA"/>
</dbReference>